<gene>
    <name evidence="1" type="ORF">dnl_59990</name>
</gene>
<keyword evidence="2" id="KW-1185">Reference proteome</keyword>
<evidence type="ECO:0000313" key="2">
    <source>
        <dbReference type="Proteomes" id="UP000663720"/>
    </source>
</evidence>
<dbReference type="PANTHER" id="PTHR31240">
    <property type="entry name" value="MATERNAL EFFECT EMBRYO ARREST 18"/>
    <property type="match status" value="1"/>
</dbReference>
<sequence length="397" mass="44506">MQIKITRTIDFPDPVRLARYRHCPDLGPKILFFSGGSALKNTAAELIQYTHNSIHIITPFDSGGSSAVLREAFKMPAVGDVRNRLLALADRSFHGNPEVLRFFAHRFPGNTDQNMLEWELEQMIKNEHPLISNIPDPMQKIICHHLNIFKNYMPDTFNLKKASLGNLVLSAGYLDSRRNFDTILYIFSKLVHVRGIVRPVVNKYLHLITELENGQIIAGQHNLTGKETAPISSKVKKLWLSSSRKNPVPAEVCILKKMAKLISKAELICYPVGSFYSSIIANLLPSGVGKAISQNPCPKIFIPNTGNKDPETYSLDINEQIEQLLSYLRKDDPGNISVNNVLNFIIIDKENGNYPGNPDKGWLKNMDINIINTPLVSQESRPFIDARLLVSALLSLA</sequence>
<dbReference type="InterPro" id="IPR002882">
    <property type="entry name" value="CofD"/>
</dbReference>
<proteinExistence type="predicted"/>
<organism evidence="1 2">
    <name type="scientific">Desulfonema limicola</name>
    <dbReference type="NCBI Taxonomy" id="45656"/>
    <lineage>
        <taxon>Bacteria</taxon>
        <taxon>Pseudomonadati</taxon>
        <taxon>Thermodesulfobacteriota</taxon>
        <taxon>Desulfobacteria</taxon>
        <taxon>Desulfobacterales</taxon>
        <taxon>Desulfococcaceae</taxon>
        <taxon>Desulfonema</taxon>
    </lineage>
</organism>
<dbReference type="AlphaFoldDB" id="A0A975BDY4"/>
<dbReference type="EMBL" id="CP061799">
    <property type="protein sequence ID" value="QTA83586.1"/>
    <property type="molecule type" value="Genomic_DNA"/>
</dbReference>
<name>A0A975BDY4_9BACT</name>
<protein>
    <submittedName>
        <fullName evidence="1">UPF0052</fullName>
    </submittedName>
</protein>
<accession>A0A975BDY4</accession>
<evidence type="ECO:0000313" key="1">
    <source>
        <dbReference type="EMBL" id="QTA83586.1"/>
    </source>
</evidence>
<dbReference type="KEGG" id="dli:dnl_59990"/>
<dbReference type="CDD" id="cd07187">
    <property type="entry name" value="YvcK_like"/>
    <property type="match status" value="1"/>
</dbReference>
<dbReference type="Proteomes" id="UP000663720">
    <property type="component" value="Chromosome"/>
</dbReference>
<dbReference type="InterPro" id="IPR038136">
    <property type="entry name" value="CofD-like_dom_sf"/>
</dbReference>
<dbReference type="PANTHER" id="PTHR31240:SF0">
    <property type="entry name" value="MATERNAL EFFECT EMBRYO ARREST 18"/>
    <property type="match status" value="1"/>
</dbReference>
<dbReference type="GO" id="GO:0043743">
    <property type="term" value="F:LPPG:FO 2-phospho-L-lactate transferase activity"/>
    <property type="evidence" value="ECO:0007669"/>
    <property type="project" value="InterPro"/>
</dbReference>
<dbReference type="NCBIfam" id="TIGR04357">
    <property type="entry name" value="CofD_rel_GAK"/>
    <property type="match status" value="1"/>
</dbReference>
<reference evidence="1" key="1">
    <citation type="journal article" date="2021" name="Microb. Physiol.">
        <title>Proteogenomic Insights into the Physiology of Marine, Sulfate-Reducing, Filamentous Desulfonema limicola and Desulfonema magnum.</title>
        <authorList>
            <person name="Schnaars V."/>
            <person name="Wohlbrand L."/>
            <person name="Scheve S."/>
            <person name="Hinrichs C."/>
            <person name="Reinhardt R."/>
            <person name="Rabus R."/>
        </authorList>
    </citation>
    <scope>NUCLEOTIDE SEQUENCE</scope>
    <source>
        <strain evidence="1">5ac10</strain>
    </source>
</reference>
<dbReference type="Pfam" id="PF01933">
    <property type="entry name" value="CofD"/>
    <property type="match status" value="1"/>
</dbReference>
<dbReference type="SUPFAM" id="SSF142338">
    <property type="entry name" value="CofD-like"/>
    <property type="match status" value="1"/>
</dbReference>
<dbReference type="Gene3D" id="3.40.50.10680">
    <property type="entry name" value="CofD-like domains"/>
    <property type="match status" value="1"/>
</dbReference>
<dbReference type="RefSeq" id="WP_207689405.1">
    <property type="nucleotide sequence ID" value="NZ_CP061799.1"/>
</dbReference>
<dbReference type="InterPro" id="IPR027591">
    <property type="entry name" value="CofD-rel_GAK"/>
</dbReference>